<geneLocation type="plasmid" evidence="1">
    <name>pE0171_KPC</name>
</geneLocation>
<proteinExistence type="predicted"/>
<dbReference type="AlphaFoldDB" id="A0A7D5G5P8"/>
<dbReference type="EMBL" id="MK370988">
    <property type="protein sequence ID" value="QLG02691.1"/>
    <property type="molecule type" value="Genomic_DNA"/>
</dbReference>
<sequence length="58" mass="7187">MYTSLFSYRIKFISHIKKRQFIDESNRDASYENYDSCSKSHHELNLESIRFNSLFYYY</sequence>
<accession>A0A7D5G5P8</accession>
<name>A0A7D5G5P8_ECOLX</name>
<keyword evidence="1" id="KW-0614">Plasmid</keyword>
<organism evidence="1">
    <name type="scientific">Escherichia coli</name>
    <dbReference type="NCBI Taxonomy" id="562"/>
    <lineage>
        <taxon>Bacteria</taxon>
        <taxon>Pseudomonadati</taxon>
        <taxon>Pseudomonadota</taxon>
        <taxon>Gammaproteobacteria</taxon>
        <taxon>Enterobacterales</taxon>
        <taxon>Enterobacteriaceae</taxon>
        <taxon>Escherichia</taxon>
    </lineage>
</organism>
<gene>
    <name evidence="1" type="ORF">pE0171_KPC_00119</name>
</gene>
<reference evidence="1" key="1">
    <citation type="journal article" name="Front. Microbiol.">
        <title>A Nosocomial Respiratory Infection Outbreak of Carbapenem-Resistant Escherichia coli ST131 With Multiple Transmissible bla KPC-2 Carrying Plasmids.</title>
        <authorList>
            <person name="Gong L."/>
            <person name="Tang N."/>
            <person name="Chen D."/>
            <person name="Sun K."/>
            <person name="Lan R."/>
            <person name="Zhang W."/>
            <person name="Zhou H."/>
            <person name="Yuan M."/>
            <person name="Chen X."/>
            <person name="Zhao X."/>
            <person name="Che J."/>
            <person name="Bai X."/>
            <person name="Zhang Y."/>
            <person name="Xu H."/>
            <person name="Walsh T.R."/>
            <person name="Lu J."/>
            <person name="Xu J."/>
            <person name="Li J."/>
            <person name="Feng J."/>
        </authorList>
    </citation>
    <scope>NUCLEOTIDE SEQUENCE</scope>
    <source>
        <strain evidence="1">E0171</strain>
    </source>
</reference>
<evidence type="ECO:0000313" key="1">
    <source>
        <dbReference type="EMBL" id="QLG02691.1"/>
    </source>
</evidence>
<protein>
    <submittedName>
        <fullName evidence="1">Uncharacterized protein</fullName>
    </submittedName>
</protein>